<feature type="compositionally biased region" description="Low complexity" evidence="1">
    <location>
        <begin position="50"/>
        <end position="61"/>
    </location>
</feature>
<dbReference type="GO" id="GO:0003714">
    <property type="term" value="F:transcription corepressor activity"/>
    <property type="evidence" value="ECO:0007669"/>
    <property type="project" value="InterPro"/>
</dbReference>
<dbReference type="HOGENOM" id="CLU_021914_1_0_1"/>
<protein>
    <recommendedName>
        <fullName evidence="4">Opi1-domain-containing protein</fullName>
    </recommendedName>
</protein>
<feature type="compositionally biased region" description="Basic and acidic residues" evidence="1">
    <location>
        <begin position="642"/>
        <end position="655"/>
    </location>
</feature>
<feature type="region of interest" description="Disordered" evidence="1">
    <location>
        <begin position="137"/>
        <end position="224"/>
    </location>
</feature>
<organism evidence="2 3">
    <name type="scientific">Phlebiopsis gigantea (strain 11061_1 CR5-6)</name>
    <name type="common">White-rot fungus</name>
    <name type="synonym">Peniophora gigantea</name>
    <dbReference type="NCBI Taxonomy" id="745531"/>
    <lineage>
        <taxon>Eukaryota</taxon>
        <taxon>Fungi</taxon>
        <taxon>Dikarya</taxon>
        <taxon>Basidiomycota</taxon>
        <taxon>Agaricomycotina</taxon>
        <taxon>Agaricomycetes</taxon>
        <taxon>Polyporales</taxon>
        <taxon>Phanerochaetaceae</taxon>
        <taxon>Phlebiopsis</taxon>
    </lineage>
</organism>
<name>A0A0C3S5J1_PHLG1</name>
<evidence type="ECO:0000313" key="2">
    <source>
        <dbReference type="EMBL" id="KIP03570.1"/>
    </source>
</evidence>
<dbReference type="PANTHER" id="PTHR38406">
    <property type="entry name" value="TRANSCRIPTIONAL REPRESSOR OPI1"/>
    <property type="match status" value="1"/>
</dbReference>
<dbReference type="GO" id="GO:0005783">
    <property type="term" value="C:endoplasmic reticulum"/>
    <property type="evidence" value="ECO:0007669"/>
    <property type="project" value="TreeGrafter"/>
</dbReference>
<dbReference type="GO" id="GO:0030968">
    <property type="term" value="P:endoplasmic reticulum unfolded protein response"/>
    <property type="evidence" value="ECO:0007669"/>
    <property type="project" value="TreeGrafter"/>
</dbReference>
<dbReference type="Pfam" id="PF08618">
    <property type="entry name" value="Opi1"/>
    <property type="match status" value="1"/>
</dbReference>
<feature type="compositionally biased region" description="Low complexity" evidence="1">
    <location>
        <begin position="586"/>
        <end position="603"/>
    </location>
</feature>
<dbReference type="AlphaFoldDB" id="A0A0C3S5J1"/>
<feature type="compositionally biased region" description="Low complexity" evidence="1">
    <location>
        <begin position="399"/>
        <end position="416"/>
    </location>
</feature>
<dbReference type="Proteomes" id="UP000053257">
    <property type="component" value="Unassembled WGS sequence"/>
</dbReference>
<dbReference type="InterPro" id="IPR013927">
    <property type="entry name" value="TF_Opi1_Ccg-8"/>
</dbReference>
<feature type="region of interest" description="Disordered" evidence="1">
    <location>
        <begin position="29"/>
        <end position="68"/>
    </location>
</feature>
<dbReference type="PANTHER" id="PTHR38406:SF1">
    <property type="entry name" value="TRANSCRIPTIONAL REPRESSOR OPI1"/>
    <property type="match status" value="1"/>
</dbReference>
<feature type="compositionally biased region" description="Pro residues" evidence="1">
    <location>
        <begin position="494"/>
        <end position="504"/>
    </location>
</feature>
<reference evidence="2 3" key="1">
    <citation type="journal article" date="2014" name="PLoS Genet.">
        <title>Analysis of the Phlebiopsis gigantea genome, transcriptome and secretome provides insight into its pioneer colonization strategies of wood.</title>
        <authorList>
            <person name="Hori C."/>
            <person name="Ishida T."/>
            <person name="Igarashi K."/>
            <person name="Samejima M."/>
            <person name="Suzuki H."/>
            <person name="Master E."/>
            <person name="Ferreira P."/>
            <person name="Ruiz-Duenas F.J."/>
            <person name="Held B."/>
            <person name="Canessa P."/>
            <person name="Larrondo L.F."/>
            <person name="Schmoll M."/>
            <person name="Druzhinina I.S."/>
            <person name="Kubicek C.P."/>
            <person name="Gaskell J.A."/>
            <person name="Kersten P."/>
            <person name="St John F."/>
            <person name="Glasner J."/>
            <person name="Sabat G."/>
            <person name="Splinter BonDurant S."/>
            <person name="Syed K."/>
            <person name="Yadav J."/>
            <person name="Mgbeahuruike A.C."/>
            <person name="Kovalchuk A."/>
            <person name="Asiegbu F.O."/>
            <person name="Lackner G."/>
            <person name="Hoffmeister D."/>
            <person name="Rencoret J."/>
            <person name="Gutierrez A."/>
            <person name="Sun H."/>
            <person name="Lindquist E."/>
            <person name="Barry K."/>
            <person name="Riley R."/>
            <person name="Grigoriev I.V."/>
            <person name="Henrissat B."/>
            <person name="Kues U."/>
            <person name="Berka R.M."/>
            <person name="Martinez A.T."/>
            <person name="Covert S.F."/>
            <person name="Blanchette R.A."/>
            <person name="Cullen D."/>
        </authorList>
    </citation>
    <scope>NUCLEOTIDE SEQUENCE [LARGE SCALE GENOMIC DNA]</scope>
    <source>
        <strain evidence="2 3">11061_1 CR5-6</strain>
    </source>
</reference>
<evidence type="ECO:0000256" key="1">
    <source>
        <dbReference type="SAM" id="MobiDB-lite"/>
    </source>
</evidence>
<feature type="compositionally biased region" description="Polar residues" evidence="1">
    <location>
        <begin position="200"/>
        <end position="210"/>
    </location>
</feature>
<dbReference type="OrthoDB" id="2441642at2759"/>
<dbReference type="STRING" id="745531.A0A0C3S5J1"/>
<dbReference type="GO" id="GO:0005634">
    <property type="term" value="C:nucleus"/>
    <property type="evidence" value="ECO:0007669"/>
    <property type="project" value="TreeGrafter"/>
</dbReference>
<accession>A0A0C3S5J1</accession>
<dbReference type="EMBL" id="KN840609">
    <property type="protein sequence ID" value="KIP03570.1"/>
    <property type="molecule type" value="Genomic_DNA"/>
</dbReference>
<feature type="compositionally biased region" description="Basic residues" evidence="1">
    <location>
        <begin position="417"/>
        <end position="427"/>
    </location>
</feature>
<keyword evidence="3" id="KW-1185">Reference proteome</keyword>
<dbReference type="GO" id="GO:0008654">
    <property type="term" value="P:phospholipid biosynthetic process"/>
    <property type="evidence" value="ECO:0007669"/>
    <property type="project" value="TreeGrafter"/>
</dbReference>
<gene>
    <name evidence="2" type="ORF">PHLGIDRAFT_130057</name>
</gene>
<feature type="region of interest" description="Disordered" evidence="1">
    <location>
        <begin position="486"/>
        <end position="537"/>
    </location>
</feature>
<sequence length="655" mass="71042">MDSVREHPALEDQEESVRIAVRALGDMRNSAVHASPTTTSKEAFQPTPALSHTSRSSSPSLPDDDSTDFVSRVSTIPLVNSALNFYEQGKASSRVVKYGAEMMESSMKTISRPVIDRLPVNQLDEFACRQLDKLDTYRRRQSPERGTAQDAMSDRTWTSALRDMPSIVRGRRREGSADAQRDRDVSMSRSDDFDIKMTSIPESHSRTPTPRQDENAAQAGDQQQVMQRSRWQAVLLEAGGIGAAISEESMRRLKYCLQWLQYATSHIDAQILVLRELIASLQNNPSSSTALTPLAEQHLQTLTTIRRDVVDTIRQVVDVVSKYAGGALPEPARTRVRTFILCLPQRWAHAAAGPLVPNANGVTHANGADNKKDIGVGSGRGRGRTGAAPYTYGPGEAGPSPRSRPASRATSPSSLRTHPHPHPHTHGRQASGGVPAAGATQQAAQKILTLATESLDMLRSVTAVFKESLDKADAWVERLRVVGIQRQSSTTTSPTPPPTLPPPSSLSLTQNHSLDVYRDPLPPIQSTPSSSRAHSPVPSFAQLQLPPLDPALIAASGYANRQQQMRGQRRDSYGRLVPDPSKDFDALTLSSGSASAASSLPPSRFSTPRITTMGLPPDGDGDGLAMPREDDVRKPVSNGRDPTAEDGTRRMDVDA</sequence>
<feature type="region of interest" description="Disordered" evidence="1">
    <location>
        <begin position="360"/>
        <end position="440"/>
    </location>
</feature>
<evidence type="ECO:0008006" key="4">
    <source>
        <dbReference type="Google" id="ProtNLM"/>
    </source>
</evidence>
<dbReference type="GO" id="GO:0006357">
    <property type="term" value="P:regulation of transcription by RNA polymerase II"/>
    <property type="evidence" value="ECO:0007669"/>
    <property type="project" value="TreeGrafter"/>
</dbReference>
<evidence type="ECO:0000313" key="3">
    <source>
        <dbReference type="Proteomes" id="UP000053257"/>
    </source>
</evidence>
<proteinExistence type="predicted"/>
<feature type="region of interest" description="Disordered" evidence="1">
    <location>
        <begin position="558"/>
        <end position="655"/>
    </location>
</feature>
<feature type="compositionally biased region" description="Basic and acidic residues" evidence="1">
    <location>
        <begin position="173"/>
        <end position="195"/>
    </location>
</feature>